<accession>A0A1Q9DT65</accession>
<sequence length="501" mass="55947">MGVAAMDQGLFARLQVAHLPFERNWQHLAMEPDHFFLEVGANNFELERKDLDLLLSDRAGGFLISFEPLLDKYGHLLSFRRDQYFVNLGLQHPRALALPYAVDACPMGQAVFHVTPVDGCSSLLVPAEQFQSRNQESLESGRGTSWPKWVEQECSVLKERRVVPCVSLRTVLGDWLQGRPVARVKVDAQGMDLQVVRSAGDFVTQLLFVKLEVQSLRAAPLYEGQVFCPEVLSSMKSLGFVLADTSRRESTSCNSSGAERDLDFIRKELRPSWRMFYKEYFFCEHYAAAGECGGPYCISPFFGVMVNRSGACSEQVMDRIDFGPNATGMVMLRMSDECRGRVDAQGLPDESSQSKSLRIGVHQGSVSGRRLCPVQTELRAGISLSLEDSNQSNATWPKMHVMRFRIGRGDERDFIEMAVLLPGILNLGGSAGRRDIEKLIQVLRASAQSVSEFYELAGPHRNLCSLTRNYDYSARLVDKKRLDGTWPSPIAGDDLVDLGLS</sequence>
<gene>
    <name evidence="2" type="ORF">AK812_SmicGene19182</name>
</gene>
<dbReference type="PANTHER" id="PTHR36973:SF4">
    <property type="entry name" value="NODULATION PROTEIN"/>
    <property type="match status" value="1"/>
</dbReference>
<dbReference type="GO" id="GO:0008171">
    <property type="term" value="F:O-methyltransferase activity"/>
    <property type="evidence" value="ECO:0007669"/>
    <property type="project" value="TreeGrafter"/>
</dbReference>
<dbReference type="OrthoDB" id="206318at2759"/>
<proteinExistence type="predicted"/>
<dbReference type="InterPro" id="IPR006342">
    <property type="entry name" value="FkbM_mtfrase"/>
</dbReference>
<keyword evidence="3" id="KW-1185">Reference proteome</keyword>
<dbReference type="AlphaFoldDB" id="A0A1Q9DT65"/>
<dbReference type="SUPFAM" id="SSF53335">
    <property type="entry name" value="S-adenosyl-L-methionine-dependent methyltransferases"/>
    <property type="match status" value="1"/>
</dbReference>
<dbReference type="Proteomes" id="UP000186817">
    <property type="component" value="Unassembled WGS sequence"/>
</dbReference>
<dbReference type="EMBL" id="LSRX01000399">
    <property type="protein sequence ID" value="OLP98376.1"/>
    <property type="molecule type" value="Genomic_DNA"/>
</dbReference>
<evidence type="ECO:0000313" key="3">
    <source>
        <dbReference type="Proteomes" id="UP000186817"/>
    </source>
</evidence>
<comment type="caution">
    <text evidence="2">The sequence shown here is derived from an EMBL/GenBank/DDBJ whole genome shotgun (WGS) entry which is preliminary data.</text>
</comment>
<reference evidence="2 3" key="1">
    <citation type="submission" date="2016-02" db="EMBL/GenBank/DDBJ databases">
        <title>Genome analysis of coral dinoflagellate symbionts highlights evolutionary adaptations to a symbiotic lifestyle.</title>
        <authorList>
            <person name="Aranda M."/>
            <person name="Li Y."/>
            <person name="Liew Y.J."/>
            <person name="Baumgarten S."/>
            <person name="Simakov O."/>
            <person name="Wilson M."/>
            <person name="Piel J."/>
            <person name="Ashoor H."/>
            <person name="Bougouffa S."/>
            <person name="Bajic V.B."/>
            <person name="Ryu T."/>
            <person name="Ravasi T."/>
            <person name="Bayer T."/>
            <person name="Micklem G."/>
            <person name="Kim H."/>
            <person name="Bhak J."/>
            <person name="Lajeunesse T.C."/>
            <person name="Voolstra C.R."/>
        </authorList>
    </citation>
    <scope>NUCLEOTIDE SEQUENCE [LARGE SCALE GENOMIC DNA]</scope>
    <source>
        <strain evidence="2 3">CCMP2467</strain>
    </source>
</reference>
<feature type="domain" description="Methyltransferase FkbM" evidence="1">
    <location>
        <begin position="39"/>
        <end position="241"/>
    </location>
</feature>
<dbReference type="InterPro" id="IPR053188">
    <property type="entry name" value="FkbM_Methyltransferase"/>
</dbReference>
<name>A0A1Q9DT65_SYMMI</name>
<dbReference type="Pfam" id="PF05050">
    <property type="entry name" value="Methyltransf_21"/>
    <property type="match status" value="1"/>
</dbReference>
<dbReference type="PANTHER" id="PTHR36973">
    <property type="entry name" value="SLL1456 PROTEIN-RELATED"/>
    <property type="match status" value="1"/>
</dbReference>
<dbReference type="InterPro" id="IPR029063">
    <property type="entry name" value="SAM-dependent_MTases_sf"/>
</dbReference>
<organism evidence="2 3">
    <name type="scientific">Symbiodinium microadriaticum</name>
    <name type="common">Dinoflagellate</name>
    <name type="synonym">Zooxanthella microadriatica</name>
    <dbReference type="NCBI Taxonomy" id="2951"/>
    <lineage>
        <taxon>Eukaryota</taxon>
        <taxon>Sar</taxon>
        <taxon>Alveolata</taxon>
        <taxon>Dinophyceae</taxon>
        <taxon>Suessiales</taxon>
        <taxon>Symbiodiniaceae</taxon>
        <taxon>Symbiodinium</taxon>
    </lineage>
</organism>
<evidence type="ECO:0000259" key="1">
    <source>
        <dbReference type="Pfam" id="PF05050"/>
    </source>
</evidence>
<evidence type="ECO:0000313" key="2">
    <source>
        <dbReference type="EMBL" id="OLP98376.1"/>
    </source>
</evidence>
<protein>
    <recommendedName>
        <fullName evidence="1">Methyltransferase FkbM domain-containing protein</fullName>
    </recommendedName>
</protein>